<sequence>MKRTVYLWLLLCLPYLLPAQGKPGYFALKPGDWFDMQITKHKDNDYYPVMEPLLQFQRQYVLRYQLRNQLPNGNQQYSITLERVVAYTPYSQKFGWMGYDSYYPPYKQGLDKKPPKGMFRLEITANGEIVSLTADKDQPPLPVMMTSYSPQKQVGISIRSTYSPIPPEELHPAIEAMLKLRSINNGIPGLIPAKTEYEYAQLLTGASFPVAGNTLIKGTLAHAHKKQVEIELGGSTFSFPINSRGEFYCPLLLTKPERRYITMENNGGYVFLAPGDTLIIEADADTSRGWQPRKLSGGAKWSSMLAEEVNNIFYGDEGMNTMYRNKTLQEVLNAQESANARFQAVLQTYEGKASPKSIDYFKTNWQYRIADDWLVFLYTHGYQVAPEKRPFQGIPEMITTGIDTMPVAMNSYHDTNFSFYHQYLDWLLIYQQSRISLSAGGSSEESSFYSNYFVLLSMLKGYPLYYKLSKGISESMKANSFVKNQRLKPYFEDFIRNCDDSSIIKPIIKDWKLMEHWAPGNTMPFPILSLANGKTYDLKTQRGKTTCLIFDHASYFQDSALVKMVKKHPEVTFVFAWINEPGFNRQHDPELGTLPNFSSIEIKNQGDKNYEVYGIAEMGKKNVVVLDQWGKIISDHIYSDDNIWDDLNTAIDDAAKAPRFSALQKAGVMNIIGWSLGSILFTVLVGIWIYRVRIQRIKRAEAMKTAIRELEIKAIRSQMNPHFIFNALNSIQSLINTSQYKAANTYLVKFSLLLRSVLHNAEKNMITLADELATIRLYCELEQLRFNFSFEMDTPEELATDLVDIPGMILQPLVENAILHGISSKGKAGLLRITIGKQHAALLIAVYDNGPGYHPEAGNDSHKSVGLKLVRERLQLFSIAGQTASLHISNGNGTTALLTIPIESV</sequence>
<keyword evidence="3" id="KW-0418">Kinase</keyword>
<keyword evidence="1" id="KW-0472">Membrane</keyword>
<evidence type="ECO:0000313" key="4">
    <source>
        <dbReference type="Proteomes" id="UP000190166"/>
    </source>
</evidence>
<keyword evidence="3" id="KW-0808">Transferase</keyword>
<dbReference type="InterPro" id="IPR050640">
    <property type="entry name" value="Bact_2-comp_sensor_kinase"/>
</dbReference>
<reference evidence="3 4" key="1">
    <citation type="submission" date="2017-02" db="EMBL/GenBank/DDBJ databases">
        <authorList>
            <person name="Peterson S.W."/>
        </authorList>
    </citation>
    <scope>NUCLEOTIDE SEQUENCE [LARGE SCALE GENOMIC DNA]</scope>
    <source>
        <strain evidence="3 4">DSM 18108</strain>
    </source>
</reference>
<keyword evidence="4" id="KW-1185">Reference proteome</keyword>
<evidence type="ECO:0000313" key="3">
    <source>
        <dbReference type="EMBL" id="SKD08459.1"/>
    </source>
</evidence>
<dbReference type="Pfam" id="PF06580">
    <property type="entry name" value="His_kinase"/>
    <property type="match status" value="1"/>
</dbReference>
<gene>
    <name evidence="3" type="ORF">SAMN05660461_4334</name>
</gene>
<dbReference type="SUPFAM" id="SSF55874">
    <property type="entry name" value="ATPase domain of HSP90 chaperone/DNA topoisomerase II/histidine kinase"/>
    <property type="match status" value="1"/>
</dbReference>
<dbReference type="PANTHER" id="PTHR34220:SF7">
    <property type="entry name" value="SENSOR HISTIDINE KINASE YPDA"/>
    <property type="match status" value="1"/>
</dbReference>
<dbReference type="InterPro" id="IPR010559">
    <property type="entry name" value="Sig_transdc_His_kin_internal"/>
</dbReference>
<accession>A0A1T5P863</accession>
<feature type="domain" description="Signal transduction histidine kinase internal region" evidence="2">
    <location>
        <begin position="711"/>
        <end position="787"/>
    </location>
</feature>
<keyword evidence="1" id="KW-1133">Transmembrane helix</keyword>
<evidence type="ECO:0000259" key="2">
    <source>
        <dbReference type="Pfam" id="PF06580"/>
    </source>
</evidence>
<name>A0A1T5P863_9BACT</name>
<dbReference type="STRING" id="393003.SAMN05660461_4334"/>
<organism evidence="3 4">
    <name type="scientific">Chitinophaga ginsengisegetis</name>
    <dbReference type="NCBI Taxonomy" id="393003"/>
    <lineage>
        <taxon>Bacteria</taxon>
        <taxon>Pseudomonadati</taxon>
        <taxon>Bacteroidota</taxon>
        <taxon>Chitinophagia</taxon>
        <taxon>Chitinophagales</taxon>
        <taxon>Chitinophagaceae</taxon>
        <taxon>Chitinophaga</taxon>
    </lineage>
</organism>
<dbReference type="AlphaFoldDB" id="A0A1T5P863"/>
<feature type="transmembrane region" description="Helical" evidence="1">
    <location>
        <begin position="671"/>
        <end position="690"/>
    </location>
</feature>
<evidence type="ECO:0000256" key="1">
    <source>
        <dbReference type="SAM" id="Phobius"/>
    </source>
</evidence>
<dbReference type="InterPro" id="IPR036890">
    <property type="entry name" value="HATPase_C_sf"/>
</dbReference>
<dbReference type="EMBL" id="FUZZ01000003">
    <property type="protein sequence ID" value="SKD08459.1"/>
    <property type="molecule type" value="Genomic_DNA"/>
</dbReference>
<protein>
    <submittedName>
        <fullName evidence="3">Histidine kinase</fullName>
    </submittedName>
</protein>
<dbReference type="PANTHER" id="PTHR34220">
    <property type="entry name" value="SENSOR HISTIDINE KINASE YPDA"/>
    <property type="match status" value="1"/>
</dbReference>
<dbReference type="Proteomes" id="UP000190166">
    <property type="component" value="Unassembled WGS sequence"/>
</dbReference>
<dbReference type="RefSeq" id="WP_079471595.1">
    <property type="nucleotide sequence ID" value="NZ_FUZZ01000003.1"/>
</dbReference>
<keyword evidence="1" id="KW-0812">Transmembrane</keyword>
<dbReference type="GO" id="GO:0000155">
    <property type="term" value="F:phosphorelay sensor kinase activity"/>
    <property type="evidence" value="ECO:0007669"/>
    <property type="project" value="InterPro"/>
</dbReference>
<dbReference type="Gene3D" id="3.30.565.10">
    <property type="entry name" value="Histidine kinase-like ATPase, C-terminal domain"/>
    <property type="match status" value="1"/>
</dbReference>
<dbReference type="GO" id="GO:0016020">
    <property type="term" value="C:membrane"/>
    <property type="evidence" value="ECO:0007669"/>
    <property type="project" value="InterPro"/>
</dbReference>
<proteinExistence type="predicted"/>